<protein>
    <recommendedName>
        <fullName evidence="4">Large ribosomal subunit protein eL18</fullName>
    </recommendedName>
    <alternativeName>
        <fullName evidence="5">60S ribosomal protein L18</fullName>
    </alternativeName>
</protein>
<dbReference type="PANTHER" id="PTHR10934:SF2">
    <property type="entry name" value="LARGE RIBOSOMAL SUBUNIT PROTEIN EL18"/>
    <property type="match status" value="1"/>
</dbReference>
<evidence type="ECO:0000256" key="5">
    <source>
        <dbReference type="ARBA" id="ARBA00035323"/>
    </source>
</evidence>
<evidence type="ECO:0000259" key="7">
    <source>
        <dbReference type="Pfam" id="PF17135"/>
    </source>
</evidence>
<dbReference type="AlphaFoldDB" id="A0A8J5TLY6"/>
<evidence type="ECO:0000313" key="9">
    <source>
        <dbReference type="Proteomes" id="UP000747542"/>
    </source>
</evidence>
<dbReference type="GO" id="GO:0022625">
    <property type="term" value="C:cytosolic large ribosomal subunit"/>
    <property type="evidence" value="ECO:0007669"/>
    <property type="project" value="TreeGrafter"/>
</dbReference>
<accession>A0A8J5TLY6</accession>
<feature type="region of interest" description="Disordered" evidence="6">
    <location>
        <begin position="149"/>
        <end position="188"/>
    </location>
</feature>
<dbReference type="Pfam" id="PF17135">
    <property type="entry name" value="Ribosomal_L18"/>
    <property type="match status" value="1"/>
</dbReference>
<evidence type="ECO:0000256" key="4">
    <source>
        <dbReference type="ARBA" id="ARBA00035218"/>
    </source>
</evidence>
<reference evidence="8" key="1">
    <citation type="journal article" date="2021" name="Sci. Adv.">
        <title>The American lobster genome reveals insights on longevity, neural, and immune adaptations.</title>
        <authorList>
            <person name="Polinski J.M."/>
            <person name="Zimin A.V."/>
            <person name="Clark K.F."/>
            <person name="Kohn A.B."/>
            <person name="Sadowski N."/>
            <person name="Timp W."/>
            <person name="Ptitsyn A."/>
            <person name="Khanna P."/>
            <person name="Romanova D.Y."/>
            <person name="Williams P."/>
            <person name="Greenwood S.J."/>
            <person name="Moroz L.L."/>
            <person name="Walt D.R."/>
            <person name="Bodnar A.G."/>
        </authorList>
    </citation>
    <scope>NUCLEOTIDE SEQUENCE</scope>
    <source>
        <strain evidence="8">GMGI-L3</strain>
    </source>
</reference>
<comment type="caution">
    <text evidence="8">The sequence shown here is derived from an EMBL/GenBank/DDBJ whole genome shotgun (WGS) entry which is preliminary data.</text>
</comment>
<gene>
    <name evidence="8" type="primary">Rpl18-L</name>
    <name evidence="8" type="ORF">Hamer_G015250</name>
</gene>
<organism evidence="8 9">
    <name type="scientific">Homarus americanus</name>
    <name type="common">American lobster</name>
    <dbReference type="NCBI Taxonomy" id="6706"/>
    <lineage>
        <taxon>Eukaryota</taxon>
        <taxon>Metazoa</taxon>
        <taxon>Ecdysozoa</taxon>
        <taxon>Arthropoda</taxon>
        <taxon>Crustacea</taxon>
        <taxon>Multicrustacea</taxon>
        <taxon>Malacostraca</taxon>
        <taxon>Eumalacostraca</taxon>
        <taxon>Eucarida</taxon>
        <taxon>Decapoda</taxon>
        <taxon>Pleocyemata</taxon>
        <taxon>Astacidea</taxon>
        <taxon>Nephropoidea</taxon>
        <taxon>Nephropidae</taxon>
        <taxon>Homarus</taxon>
    </lineage>
</organism>
<feature type="compositionally biased region" description="Basic residues" evidence="6">
    <location>
        <begin position="178"/>
        <end position="188"/>
    </location>
</feature>
<keyword evidence="2 8" id="KW-0689">Ribosomal protein</keyword>
<keyword evidence="3" id="KW-0687">Ribonucleoprotein</keyword>
<dbReference type="Proteomes" id="UP000747542">
    <property type="component" value="Unassembled WGS sequence"/>
</dbReference>
<dbReference type="InterPro" id="IPR000039">
    <property type="entry name" value="Ribosomal_eL18"/>
</dbReference>
<dbReference type="PANTHER" id="PTHR10934">
    <property type="entry name" value="60S RIBOSOMAL PROTEIN L18"/>
    <property type="match status" value="1"/>
</dbReference>
<evidence type="ECO:0000256" key="3">
    <source>
        <dbReference type="ARBA" id="ARBA00023274"/>
    </source>
</evidence>
<dbReference type="GO" id="GO:0006412">
    <property type="term" value="P:translation"/>
    <property type="evidence" value="ECO:0007669"/>
    <property type="project" value="InterPro"/>
</dbReference>
<dbReference type="EMBL" id="JAHLQT010006356">
    <property type="protein sequence ID" value="KAG7175037.1"/>
    <property type="molecule type" value="Genomic_DNA"/>
</dbReference>
<evidence type="ECO:0000313" key="8">
    <source>
        <dbReference type="EMBL" id="KAG7175037.1"/>
    </source>
</evidence>
<evidence type="ECO:0000256" key="2">
    <source>
        <dbReference type="ARBA" id="ARBA00022980"/>
    </source>
</evidence>
<evidence type="ECO:0000256" key="6">
    <source>
        <dbReference type="SAM" id="MobiDB-lite"/>
    </source>
</evidence>
<comment type="similarity">
    <text evidence="1">Belongs to the eukaryotic ribosomal protein eL18 family.</text>
</comment>
<sequence>MGKDISHKHDRKVIRREPKSQDVYLRLLVKLYRFLARRTNSKFNKVILKRLFMSGIHRPPLSLSRLVRLAKKQGRQGKIVCVVGTITDDLRIFNVPKLTICALRVTARARARIEKAGGEVITFDILARRAPTGKNTVLIQGRRSARESCKRFGPAPGLPHSHTKPLVRSKGRKFERARGRRSSCGYKK</sequence>
<name>A0A8J5TLY6_HOMAM</name>
<dbReference type="GO" id="GO:0003735">
    <property type="term" value="F:structural constituent of ribosome"/>
    <property type="evidence" value="ECO:0007669"/>
    <property type="project" value="InterPro"/>
</dbReference>
<feature type="compositionally biased region" description="Basic residues" evidence="6">
    <location>
        <begin position="161"/>
        <end position="171"/>
    </location>
</feature>
<proteinExistence type="inferred from homology"/>
<dbReference type="FunFam" id="3.100.10.10:FF:000001">
    <property type="entry name" value="60S ribosomal protein L18"/>
    <property type="match status" value="1"/>
</dbReference>
<keyword evidence="9" id="KW-1185">Reference proteome</keyword>
<feature type="domain" description="Large ribosomal subunit protein uL15/eL18" evidence="7">
    <location>
        <begin position="2"/>
        <end position="188"/>
    </location>
</feature>
<dbReference type="GO" id="GO:0003723">
    <property type="term" value="F:RNA binding"/>
    <property type="evidence" value="ECO:0007669"/>
    <property type="project" value="TreeGrafter"/>
</dbReference>
<dbReference type="InterPro" id="IPR021131">
    <property type="entry name" value="Ribosomal_uL15/eL18"/>
</dbReference>
<dbReference type="OrthoDB" id="6353017at2759"/>
<evidence type="ECO:0000256" key="1">
    <source>
        <dbReference type="ARBA" id="ARBA00006815"/>
    </source>
</evidence>